<evidence type="ECO:0000256" key="1">
    <source>
        <dbReference type="SAM" id="MobiDB-lite"/>
    </source>
</evidence>
<proteinExistence type="predicted"/>
<reference evidence="2" key="1">
    <citation type="journal article" date="2021" name="Proc. Natl. Acad. Sci. U.S.A.">
        <title>A Catalog of Tens of Thousands of Viruses from Human Metagenomes Reveals Hidden Associations with Chronic Diseases.</title>
        <authorList>
            <person name="Tisza M.J."/>
            <person name="Buck C.B."/>
        </authorList>
    </citation>
    <scope>NUCLEOTIDE SEQUENCE</scope>
    <source>
        <strain evidence="2">CtRQq14</strain>
    </source>
</reference>
<name>A0A8S5N6J9_9VIRU</name>
<feature type="compositionally biased region" description="Low complexity" evidence="1">
    <location>
        <begin position="50"/>
        <end position="70"/>
    </location>
</feature>
<organism evidence="2">
    <name type="scientific">Microviridae sp. ctRQq14</name>
    <dbReference type="NCBI Taxonomy" id="2826735"/>
    <lineage>
        <taxon>Viruses</taxon>
        <taxon>Monodnaviria</taxon>
        <taxon>Sangervirae</taxon>
        <taxon>Phixviricota</taxon>
        <taxon>Malgrandaviricetes</taxon>
        <taxon>Petitvirales</taxon>
        <taxon>Microviridae</taxon>
    </lineage>
</organism>
<feature type="region of interest" description="Disordered" evidence="1">
    <location>
        <begin position="28"/>
        <end position="70"/>
    </location>
</feature>
<protein>
    <submittedName>
        <fullName evidence="2">Uncharacterized protein</fullName>
    </submittedName>
</protein>
<sequence>MKFVVDLLKLIAVILPLVGKMLESNYKKRNVNEKDITEEDNELFTEKETSNNPNNNDTIENNSNIPHTEI</sequence>
<dbReference type="EMBL" id="BK015073">
    <property type="protein sequence ID" value="DAD89959.1"/>
    <property type="molecule type" value="Genomic_DNA"/>
</dbReference>
<accession>A0A8S5N6J9</accession>
<evidence type="ECO:0000313" key="2">
    <source>
        <dbReference type="EMBL" id="DAD89959.1"/>
    </source>
</evidence>